<feature type="region of interest" description="Disordered" evidence="1">
    <location>
        <begin position="1"/>
        <end position="57"/>
    </location>
</feature>
<dbReference type="Proteomes" id="UP000014184">
    <property type="component" value="Unassembled WGS sequence"/>
</dbReference>
<dbReference type="AlphaFoldDB" id="A0A9P2WRJ8"/>
<keyword evidence="2" id="KW-0472">Membrane</keyword>
<evidence type="ECO:0000256" key="1">
    <source>
        <dbReference type="SAM" id="MobiDB-lite"/>
    </source>
</evidence>
<organism evidence="3 4">
    <name type="scientific">Thermobifida fusca TM51</name>
    <dbReference type="NCBI Taxonomy" id="1169414"/>
    <lineage>
        <taxon>Bacteria</taxon>
        <taxon>Bacillati</taxon>
        <taxon>Actinomycetota</taxon>
        <taxon>Actinomycetes</taxon>
        <taxon>Streptosporangiales</taxon>
        <taxon>Nocardiopsidaceae</taxon>
        <taxon>Thermobifida</taxon>
    </lineage>
</organism>
<evidence type="ECO:0000313" key="4">
    <source>
        <dbReference type="Proteomes" id="UP000014184"/>
    </source>
</evidence>
<keyword evidence="2" id="KW-0812">Transmembrane</keyword>
<keyword evidence="4" id="KW-1185">Reference proteome</keyword>
<evidence type="ECO:0000313" key="3">
    <source>
        <dbReference type="EMBL" id="EOR72662.1"/>
    </source>
</evidence>
<sequence length="135" mass="14283">MNSQWPGPGNPWGDRTASPPPHHPGSGPPGVPGFSWHASPPPGFPPPPPAGEPSFPGPPLAKGNAVLALIIAIILTLTCVGITDVIGIVLAAVALSKDEDPEEFDRYVRWAWLSNFIHLGFLILLLVLFIMLSTV</sequence>
<feature type="transmembrane region" description="Helical" evidence="2">
    <location>
        <begin position="65"/>
        <end position="95"/>
    </location>
</feature>
<feature type="compositionally biased region" description="Pro residues" evidence="1">
    <location>
        <begin position="39"/>
        <end position="57"/>
    </location>
</feature>
<protein>
    <submittedName>
        <fullName evidence="3">Uncharacterized protein</fullName>
    </submittedName>
</protein>
<evidence type="ECO:0000256" key="2">
    <source>
        <dbReference type="SAM" id="Phobius"/>
    </source>
</evidence>
<keyword evidence="2" id="KW-1133">Transmembrane helix</keyword>
<gene>
    <name evidence="3" type="ORF">TM51_01495</name>
</gene>
<feature type="transmembrane region" description="Helical" evidence="2">
    <location>
        <begin position="107"/>
        <end position="132"/>
    </location>
</feature>
<dbReference type="EMBL" id="AOSG01000006">
    <property type="protein sequence ID" value="EOR72662.1"/>
    <property type="molecule type" value="Genomic_DNA"/>
</dbReference>
<name>A0A9P2WRJ8_THEFU</name>
<comment type="caution">
    <text evidence="3">The sequence shown here is derived from an EMBL/GenBank/DDBJ whole genome shotgun (WGS) entry which is preliminary data.</text>
</comment>
<feature type="compositionally biased region" description="Pro residues" evidence="1">
    <location>
        <begin position="18"/>
        <end position="31"/>
    </location>
</feature>
<dbReference type="RefSeq" id="WP_016188071.1">
    <property type="nucleotide sequence ID" value="NZ_AOSG01000006.1"/>
</dbReference>
<accession>A0A9P2WRJ8</accession>
<proteinExistence type="predicted"/>
<reference evidence="3 4" key="1">
    <citation type="journal article" date="2013" name="Genome Announc.">
        <title>Draft Genome Sequence of the Lignocellulose Decomposer Thermobifida fusca Strain TM51.</title>
        <authorList>
            <person name="Toth A."/>
            <person name="Barna T."/>
            <person name="Nagy I."/>
            <person name="Horvath B."/>
            <person name="Nagy I."/>
            <person name="Tancsics A."/>
            <person name="Kriszt B."/>
            <person name="Baka E."/>
            <person name="Fekete C."/>
            <person name="Kukolya J."/>
        </authorList>
    </citation>
    <scope>NUCLEOTIDE SEQUENCE [LARGE SCALE GENOMIC DNA]</scope>
    <source>
        <strain evidence="3 4">TM51</strain>
    </source>
</reference>